<dbReference type="Gene3D" id="4.10.75.10">
    <property type="entry name" value="Elafin-like"/>
    <property type="match status" value="4"/>
</dbReference>
<feature type="non-terminal residue" evidence="10">
    <location>
        <position position="1"/>
    </location>
</feature>
<dbReference type="PROSITE" id="PS50279">
    <property type="entry name" value="BPTI_KUNITZ_2"/>
    <property type="match status" value="3"/>
</dbReference>
<dbReference type="PANTHER" id="PTHR46751:SF1">
    <property type="entry name" value="WAP FOUR-DISULFIDE CORE DOMAIN PROTEIN 6A"/>
    <property type="match status" value="1"/>
</dbReference>
<dbReference type="CDD" id="cd00109">
    <property type="entry name" value="Kunitz-type"/>
    <property type="match status" value="3"/>
</dbReference>
<dbReference type="CDD" id="cd00199">
    <property type="entry name" value="WAP"/>
    <property type="match status" value="1"/>
</dbReference>
<keyword evidence="1 3" id="KW-1015">Disulfide bond</keyword>
<evidence type="ECO:0000259" key="9">
    <source>
        <dbReference type="PROSITE" id="PS51390"/>
    </source>
</evidence>
<dbReference type="InterPro" id="IPR002223">
    <property type="entry name" value="Kunitz_BPTI"/>
</dbReference>
<feature type="domain" description="Thyroglobulin type-1" evidence="7">
    <location>
        <begin position="1390"/>
        <end position="1440"/>
    </location>
</feature>
<feature type="domain" description="Thyroglobulin type-1" evidence="7">
    <location>
        <begin position="845"/>
        <end position="915"/>
    </location>
</feature>
<gene>
    <name evidence="10" type="ORF">OTU49_009926</name>
</gene>
<dbReference type="CDD" id="cd00191">
    <property type="entry name" value="TY"/>
    <property type="match status" value="6"/>
</dbReference>
<feature type="disulfide bond" evidence="3">
    <location>
        <begin position="1736"/>
        <end position="1755"/>
    </location>
</feature>
<evidence type="ECO:0000259" key="6">
    <source>
        <dbReference type="PROSITE" id="PS50279"/>
    </source>
</evidence>
<dbReference type="PRINTS" id="PR00759">
    <property type="entry name" value="BASICPTASE"/>
</dbReference>
<dbReference type="Gene3D" id="2.10.22.10">
    <property type="entry name" value="Antistasin, domain 1"/>
    <property type="match status" value="4"/>
</dbReference>
<dbReference type="Pfam" id="PF00095">
    <property type="entry name" value="WAP"/>
    <property type="match status" value="4"/>
</dbReference>
<dbReference type="Proteomes" id="UP001445076">
    <property type="component" value="Unassembled WGS sequence"/>
</dbReference>
<dbReference type="SUPFAM" id="SSF57610">
    <property type="entry name" value="Thyroglobulin type-1 domain"/>
    <property type="match status" value="7"/>
</dbReference>
<evidence type="ECO:0000256" key="1">
    <source>
        <dbReference type="ARBA" id="ARBA00023157"/>
    </source>
</evidence>
<dbReference type="InterPro" id="IPR036645">
    <property type="entry name" value="Elafin-like_sf"/>
</dbReference>
<evidence type="ECO:0000256" key="3">
    <source>
        <dbReference type="PROSITE-ProRule" id="PRU00500"/>
    </source>
</evidence>
<evidence type="ECO:0000256" key="5">
    <source>
        <dbReference type="SAM" id="Phobius"/>
    </source>
</evidence>
<feature type="domain" description="WAP" evidence="9">
    <location>
        <begin position="266"/>
        <end position="323"/>
    </location>
</feature>
<dbReference type="GO" id="GO:0005576">
    <property type="term" value="C:extracellular region"/>
    <property type="evidence" value="ECO:0007669"/>
    <property type="project" value="InterPro"/>
</dbReference>
<accession>A0AAW0WHF6</accession>
<evidence type="ECO:0000256" key="2">
    <source>
        <dbReference type="ARBA" id="ARBA00038506"/>
    </source>
</evidence>
<name>A0AAW0WHF6_CHEQU</name>
<dbReference type="PROSITE" id="PS51162">
    <property type="entry name" value="THYROGLOBULIN_1_2"/>
    <property type="match status" value="7"/>
</dbReference>
<dbReference type="PROSITE" id="PS51252">
    <property type="entry name" value="ANTISTASIN"/>
    <property type="match status" value="4"/>
</dbReference>
<feature type="disulfide bond" evidence="3">
    <location>
        <begin position="373"/>
        <end position="393"/>
    </location>
</feature>
<dbReference type="InterPro" id="IPR036857">
    <property type="entry name" value="Thyroglobulin_1_sf"/>
</dbReference>
<dbReference type="InterPro" id="IPR006150">
    <property type="entry name" value="Cys_repeat_1"/>
</dbReference>
<comment type="caution">
    <text evidence="10">The sequence shown here is derived from an EMBL/GenBank/DDBJ whole genome shotgun (WGS) entry which is preliminary data.</text>
</comment>
<feature type="domain" description="Thyroglobulin type-1" evidence="7">
    <location>
        <begin position="1088"/>
        <end position="1154"/>
    </location>
</feature>
<feature type="domain" description="Thyroglobulin type-1" evidence="7">
    <location>
        <begin position="73"/>
        <end position="142"/>
    </location>
</feature>
<dbReference type="Gene3D" id="4.10.410.10">
    <property type="entry name" value="Pancreatic trypsin inhibitor Kunitz domain"/>
    <property type="match status" value="3"/>
</dbReference>
<dbReference type="InterPro" id="IPR028150">
    <property type="entry name" value="Lustrin_cystein"/>
</dbReference>
<keyword evidence="11" id="KW-1185">Reference proteome</keyword>
<dbReference type="SMART" id="SM00217">
    <property type="entry name" value="WAP"/>
    <property type="match status" value="4"/>
</dbReference>
<comment type="caution">
    <text evidence="3">Lacks conserved residue(s) required for the propagation of feature annotation.</text>
</comment>
<feature type="domain" description="Antistasin-like" evidence="8">
    <location>
        <begin position="676"/>
        <end position="702"/>
    </location>
</feature>
<dbReference type="SUPFAM" id="SSF57362">
    <property type="entry name" value="BPTI-like"/>
    <property type="match status" value="3"/>
</dbReference>
<dbReference type="InterPro" id="IPR011061">
    <property type="entry name" value="Hirudin/antistatin"/>
</dbReference>
<feature type="region of interest" description="Disordered" evidence="4">
    <location>
        <begin position="1976"/>
        <end position="2030"/>
    </location>
</feature>
<feature type="disulfide bond" evidence="3">
    <location>
        <begin position="885"/>
        <end position="892"/>
    </location>
</feature>
<feature type="domain" description="Antistasin-like" evidence="8">
    <location>
        <begin position="142"/>
        <end position="173"/>
    </location>
</feature>
<dbReference type="Pfam" id="PF00014">
    <property type="entry name" value="Kunitz_BPTI"/>
    <property type="match status" value="3"/>
</dbReference>
<dbReference type="Pfam" id="PF14625">
    <property type="entry name" value="Lustrin_cystein"/>
    <property type="match status" value="3"/>
</dbReference>
<evidence type="ECO:0000313" key="10">
    <source>
        <dbReference type="EMBL" id="KAK8727074.1"/>
    </source>
</evidence>
<dbReference type="PROSITE" id="PS00280">
    <property type="entry name" value="BPTI_KUNITZ_1"/>
    <property type="match status" value="3"/>
</dbReference>
<feature type="domain" description="Thyroglobulin type-1" evidence="7">
    <location>
        <begin position="325"/>
        <end position="393"/>
    </location>
</feature>
<keyword evidence="5" id="KW-1133">Transmembrane helix</keyword>
<reference evidence="10 11" key="1">
    <citation type="journal article" date="2024" name="BMC Genomics">
        <title>Genome assembly of redclaw crayfish (Cherax quadricarinatus) provides insights into its immune adaptation and hypoxia tolerance.</title>
        <authorList>
            <person name="Liu Z."/>
            <person name="Zheng J."/>
            <person name="Li H."/>
            <person name="Fang K."/>
            <person name="Wang S."/>
            <person name="He J."/>
            <person name="Zhou D."/>
            <person name="Weng S."/>
            <person name="Chi M."/>
            <person name="Gu Z."/>
            <person name="He J."/>
            <person name="Li F."/>
            <person name="Wang M."/>
        </authorList>
    </citation>
    <scope>NUCLEOTIDE SEQUENCE [LARGE SCALE GENOMIC DNA]</scope>
    <source>
        <strain evidence="10">ZL_2023a</strain>
    </source>
</reference>
<feature type="disulfide bond" evidence="3">
    <location>
        <begin position="1126"/>
        <end position="1133"/>
    </location>
</feature>
<feature type="domain" description="WAP" evidence="9">
    <location>
        <begin position="796"/>
        <end position="843"/>
    </location>
</feature>
<feature type="domain" description="Antistasin-like" evidence="8">
    <location>
        <begin position="404"/>
        <end position="430"/>
    </location>
</feature>
<dbReference type="SMART" id="SM00131">
    <property type="entry name" value="KU"/>
    <property type="match status" value="3"/>
</dbReference>
<dbReference type="SMART" id="SM00289">
    <property type="entry name" value="WR1"/>
    <property type="match status" value="5"/>
</dbReference>
<feature type="compositionally biased region" description="Acidic residues" evidence="4">
    <location>
        <begin position="1700"/>
        <end position="1714"/>
    </location>
</feature>
<feature type="region of interest" description="Disordered" evidence="4">
    <location>
        <begin position="1689"/>
        <end position="1723"/>
    </location>
</feature>
<evidence type="ECO:0000259" key="8">
    <source>
        <dbReference type="PROSITE" id="PS51252"/>
    </source>
</evidence>
<dbReference type="Pfam" id="PF00086">
    <property type="entry name" value="Thyroglobulin_1"/>
    <property type="match status" value="7"/>
</dbReference>
<proteinExistence type="inferred from homology"/>
<dbReference type="InterPro" id="IPR036880">
    <property type="entry name" value="Kunitz_BPTI_sf"/>
</dbReference>
<dbReference type="EMBL" id="JARKIK010000077">
    <property type="protein sequence ID" value="KAK8727074.1"/>
    <property type="molecule type" value="Genomic_DNA"/>
</dbReference>
<feature type="disulfide bond" evidence="3">
    <location>
        <begin position="364"/>
        <end position="371"/>
    </location>
</feature>
<dbReference type="Gene3D" id="4.10.800.10">
    <property type="entry name" value="Thyroglobulin type-1"/>
    <property type="match status" value="7"/>
</dbReference>
<dbReference type="GO" id="GO:0004867">
    <property type="term" value="F:serine-type endopeptidase inhibitor activity"/>
    <property type="evidence" value="ECO:0007669"/>
    <property type="project" value="InterPro"/>
</dbReference>
<dbReference type="SUPFAM" id="SSF57262">
    <property type="entry name" value="Leech antihemostatic proteins"/>
    <property type="match status" value="1"/>
</dbReference>
<dbReference type="SMART" id="SM00211">
    <property type="entry name" value="TY"/>
    <property type="match status" value="7"/>
</dbReference>
<dbReference type="InterPro" id="IPR000716">
    <property type="entry name" value="Thyroglobulin_1"/>
</dbReference>
<feature type="transmembrane region" description="Helical" evidence="5">
    <location>
        <begin position="1944"/>
        <end position="1969"/>
    </location>
</feature>
<keyword evidence="5" id="KW-0472">Membrane</keyword>
<dbReference type="Pfam" id="PF02822">
    <property type="entry name" value="Antistasin"/>
    <property type="match status" value="3"/>
</dbReference>
<organism evidence="10 11">
    <name type="scientific">Cherax quadricarinatus</name>
    <name type="common">Australian red claw crayfish</name>
    <dbReference type="NCBI Taxonomy" id="27406"/>
    <lineage>
        <taxon>Eukaryota</taxon>
        <taxon>Metazoa</taxon>
        <taxon>Ecdysozoa</taxon>
        <taxon>Arthropoda</taxon>
        <taxon>Crustacea</taxon>
        <taxon>Multicrustacea</taxon>
        <taxon>Malacostraca</taxon>
        <taxon>Eumalacostraca</taxon>
        <taxon>Eucarida</taxon>
        <taxon>Decapoda</taxon>
        <taxon>Pleocyemata</taxon>
        <taxon>Astacidea</taxon>
        <taxon>Parastacoidea</taxon>
        <taxon>Parastacidae</taxon>
        <taxon>Cherax</taxon>
    </lineage>
</organism>
<dbReference type="InterPro" id="IPR051388">
    <property type="entry name" value="Serpin_venom_toxin"/>
</dbReference>
<comment type="similarity">
    <text evidence="2">Belongs to the venom Kunitz-type family. 03 (sub-Kunitz) subfamily.</text>
</comment>
<protein>
    <submittedName>
        <fullName evidence="10">Uncharacterized protein</fullName>
    </submittedName>
</protein>
<feature type="domain" description="Antistasin-like" evidence="8">
    <location>
        <begin position="921"/>
        <end position="946"/>
    </location>
</feature>
<dbReference type="PROSITE" id="PS51390">
    <property type="entry name" value="WAP"/>
    <property type="match status" value="4"/>
</dbReference>
<feature type="domain" description="WAP" evidence="9">
    <location>
        <begin position="538"/>
        <end position="587"/>
    </location>
</feature>
<dbReference type="InterPro" id="IPR008197">
    <property type="entry name" value="WAP_dom"/>
</dbReference>
<feature type="domain" description="Thyroglobulin type-1" evidence="7">
    <location>
        <begin position="1733"/>
        <end position="1805"/>
    </location>
</feature>
<feature type="domain" description="Thyroglobulin type-1" evidence="7">
    <location>
        <begin position="603"/>
        <end position="667"/>
    </location>
</feature>
<dbReference type="InterPro" id="IPR020901">
    <property type="entry name" value="Prtase_inh_Kunz-CS"/>
</dbReference>
<feature type="domain" description="BPTI/Kunitz inhibitor" evidence="6">
    <location>
        <begin position="1508"/>
        <end position="1558"/>
    </location>
</feature>
<evidence type="ECO:0000259" key="7">
    <source>
        <dbReference type="PROSITE" id="PS51162"/>
    </source>
</evidence>
<feature type="domain" description="BPTI/Kunitz inhibitor" evidence="6">
    <location>
        <begin position="1035"/>
        <end position="1085"/>
    </location>
</feature>
<dbReference type="PANTHER" id="PTHR46751">
    <property type="entry name" value="EPPIN"/>
    <property type="match status" value="1"/>
</dbReference>
<dbReference type="SUPFAM" id="SSF57256">
    <property type="entry name" value="Elafin-like"/>
    <property type="match status" value="1"/>
</dbReference>
<dbReference type="PROSITE" id="PS00484">
    <property type="entry name" value="THYROGLOBULIN_1_1"/>
    <property type="match status" value="3"/>
</dbReference>
<feature type="domain" description="BPTI/Kunitz inhibitor" evidence="6">
    <location>
        <begin position="1564"/>
        <end position="1614"/>
    </location>
</feature>
<sequence length="2030" mass="220545">VNQHVSADSDNTQAATDVLTNKQDKSGRCPTRVLEEALCPEDVRDQCQSDQDCAGTAKCCSTGCAKVCIRSVKSTCELMRENTLRRARDLGVDANDVVTPDCDLGGGFAPIQCDGVWCFCVDERTGYELPGTRARSIELVNCSAPKPCAGYQCRMLCPYEFELDSEGCPLCECRDPCRGVTCPGDTACILEEIPCTTEPCPPLPTCKQPRSLSTLCAMGDPLMLDDSKQRPFLCGTDPGTPQCPTLYKCQVTRGQDYGVCCAAVEELEKPGQCPLEGGSSLVGVGGEEEEMRCGASCLHDLQCPSTQKCCISDICGQHCVQPVNLTACLQQRMIAELLLVSEREGKGYVPQCQEKNGLYQPRQCSRNGLICWCVDSHGNKLARSLAAAHEVDCTHLSVDRDGTCPGDTLCSSTCEYGYKLGTDGCPTCDCDDPCEELTCPDTSTCVMRRNPGCVGDTCSATPMCLSNDSDQLMHPSTTTPTPTPPPSCPNGLTPLSVGGVVAECDGDSPCPSDHMCTPPAHAHAHARPACCPVVSIIEATKPGQCPFVRSASQDLCNGPRCNADSQCGEDLKCCVVPGCGPSCVAPQPSPHNLSLDHALLQGPTMCEYLRDLVELEGVTLAVATPTCDENGAYDQVQCNTLGQCWCVDDFGTQIPGTKASSRELVVCDRARAALTCGEMLCRLGCDYGFVLDPDTACPLCQCRDPCQDVECTASHICQMVDIPCVDGVCPAIPQCVPVVEASAAPTCPLGAPYTLPETNATLACSPRARALECPQGYSCFADDSTVEGVCCPSPGKSKKTGQCPFLVPVLSGNCDLECSDDSHCLGDAKCCSNGCGTQCLQPIVMTACEHQRTLLEHRAREAGIPAGRVYLPQCDEVGAFLPTQCHPATLTCWCVDTQGQEVPGTRVSQPAHPNCQEPLVCPAMNCDLACLHGYSLDSSGCPVCACRDPCEEVTCATPLEECRIVHVACVDEPCPPLPVCLPRLENPCPYGSPLRLNESVVECGPEGSTCPSSHKCHLSPLGEYALCCPKPREVCYERKDSGYCEGSIKRWFFNAESNRCETFRFGGCGGNLNNFESEDECLSACPALSSCEKMREKNIRHADKDKKVTFIPKCDKSRGAWLPEQCLEELGVCWCVTPQGDQVPGSLTRGAPQCQGTARSSRRMNFDPTTPTNMICEPGQIVHVCDKSLCENQVCFSHPHAVCRVNPCGGCSVQFVDEFNSPVNCEVGLTECQRELQRVLNSPIFTRPSMTFSGRTFPTSHADRQVHYEVDLFRNVDVYHARPLDVDDVSSSESLRRARHIEVVSPGSLTVSGDVVVEAQEHSRNARAVSQNTVPESPLVESTLVDPDDLARRLSGPLSTTIDVFPSLEEYPPRLTLDDTFEAVPTEETPASTQGMTVQAPVCEADGAYAHEQRAGGLTWCVDVKGHPIHETLTRGHVRCGPNGQILEQVSVGFVCARGVRARVCKNECRHASCHSHPDAVCVADPCNDCRVTFYSASGEKVHCEGRCSQPLARGMCRASFKRYFYNATADQCQEFIFGGCLGNDNNFNTMEECQEECQNPDICSQPVQAGVCSGGEARWYYNTETRKCEPFLYSGCGGNGNNFKSKSRCEARCPNLVLCPYWSAASMEPMPCSRAKACFSQTCHGHPEAICVTDPCTCTANFVDDQGNPLQCLSPTEPPKTRLAFTFEEQESSSNDNDKNEEDNINSTEEDSDELSKNSGPVTIYLEGEPTLTRCQLLQRHLQENNSMKYVAQCDEEGRFIPTQCYTPSSDEQGFTDDPKCWCVDETGHKTQPTVYFTRGERDCDPVAVESVVVTLGFRGREAGVKHLGKAKGKEIRDQVNTLLKQMTAETLENEVGVVDLPDLTQVKFTLLGNNKIDVAYQLEEKVKKGELALQVDEERLPADLRASWFHHQVSEPRWETPLEVRSGAREVVSEAVALEPPYLAATVIFTVISAMLVCGLVVAVVLYRRHKTGQYPKGPRGSMQSLAFSDTSMDRRSTTSKLSDQFQPPPPRRPTVTTVENEYRNGRH</sequence>
<feature type="domain" description="WAP" evidence="9">
    <location>
        <begin position="22"/>
        <end position="72"/>
    </location>
</feature>
<dbReference type="InterPro" id="IPR004094">
    <property type="entry name" value="Antistasin-like"/>
</dbReference>
<keyword evidence="5" id="KW-0812">Transmembrane</keyword>
<evidence type="ECO:0000313" key="11">
    <source>
        <dbReference type="Proteomes" id="UP001445076"/>
    </source>
</evidence>
<evidence type="ECO:0000256" key="4">
    <source>
        <dbReference type="SAM" id="MobiDB-lite"/>
    </source>
</evidence>